<dbReference type="AlphaFoldDB" id="A0A974S8P7"/>
<accession>A0A974S8P7</accession>
<sequence>MATRDHATIVSAMENLRARLRIDLAFIVGVDGQVTAADTSRLSLRADDLVAAMYESDSPSGIFVLDGTPYQMIAVPVMSPDLIGWVVSPPAWTRPR</sequence>
<reference evidence="1" key="1">
    <citation type="submission" date="2021-01" db="EMBL/GenBank/DDBJ databases">
        <title>Genome sequence of Phenylobacterium sp. 20VBR1 isolated from a valley glaceir, Ny-Alesund, Svalbard.</title>
        <authorList>
            <person name="Thomas F.A."/>
            <person name="Krishnan K.P."/>
            <person name="Sinha R.K."/>
        </authorList>
    </citation>
    <scope>NUCLEOTIDE SEQUENCE</scope>
    <source>
        <strain evidence="1">20VBR1</strain>
    </source>
</reference>
<gene>
    <name evidence="1" type="ORF">JKL49_25890</name>
</gene>
<organism evidence="1">
    <name type="scientific">Phenylobacterium glaciei</name>
    <dbReference type="NCBI Taxonomy" id="2803784"/>
    <lineage>
        <taxon>Bacteria</taxon>
        <taxon>Pseudomonadati</taxon>
        <taxon>Pseudomonadota</taxon>
        <taxon>Alphaproteobacteria</taxon>
        <taxon>Caulobacterales</taxon>
        <taxon>Caulobacteraceae</taxon>
        <taxon>Phenylobacterium</taxon>
    </lineage>
</organism>
<protein>
    <submittedName>
        <fullName evidence="1">Uncharacterized protein</fullName>
    </submittedName>
</protein>
<evidence type="ECO:0000313" key="1">
    <source>
        <dbReference type="EMBL" id="QQZ50026.1"/>
    </source>
</evidence>
<dbReference type="EMBL" id="CP068570">
    <property type="protein sequence ID" value="QQZ50026.1"/>
    <property type="molecule type" value="Genomic_DNA"/>
</dbReference>
<proteinExistence type="predicted"/>
<name>A0A974S8P7_9CAUL</name>